<evidence type="ECO:0000256" key="4">
    <source>
        <dbReference type="ARBA" id="ARBA00022729"/>
    </source>
</evidence>
<sequence length="202" mass="22793">MRVGYVFLVALAILVGRCDTSSMKAPQGRANFFRSIETEGRLLRDDEVAGDEERTRGAVASKIDELVDPATLDAAMKDITTMKALFRRWSADAAISEQVISRLSADALTFAKYKYLVLPYNGYREGARIAAQVDALVDPKTLNAALQDRRKMTDLFKQWNAEEVIAMRVVERLAGDPHTLKLYSPLIQWFNRYRFDGIEITP</sequence>
<comment type="similarity">
    <text evidence="2 5">Belongs to the RxLR effector family.</text>
</comment>
<evidence type="ECO:0000256" key="3">
    <source>
        <dbReference type="ARBA" id="ARBA00022525"/>
    </source>
</evidence>
<evidence type="ECO:0000256" key="1">
    <source>
        <dbReference type="ARBA" id="ARBA00004613"/>
    </source>
</evidence>
<dbReference type="OrthoDB" id="94197at2759"/>
<comment type="caution">
    <text evidence="6">The sequence shown here is derived from an EMBL/GenBank/DDBJ whole genome shotgun (WGS) entry which is preliminary data.</text>
</comment>
<feature type="signal peptide" evidence="5">
    <location>
        <begin position="1"/>
        <end position="20"/>
    </location>
</feature>
<comment type="domain">
    <text evidence="5">The RxLR-dEER motif acts to carry the protein into the host cell cytoplasm through binding to cell surface phosphatidylinositol-3-phosphate.</text>
</comment>
<dbReference type="GO" id="GO:0005576">
    <property type="term" value="C:extracellular region"/>
    <property type="evidence" value="ECO:0007669"/>
    <property type="project" value="UniProtKB-SubCell"/>
</dbReference>
<protein>
    <recommendedName>
        <fullName evidence="5">RxLR effector protein</fullName>
    </recommendedName>
</protein>
<proteinExistence type="inferred from homology"/>
<dbReference type="Proteomes" id="UP000028582">
    <property type="component" value="Unassembled WGS sequence"/>
</dbReference>
<accession>A0A081A566</accession>
<dbReference type="AlphaFoldDB" id="A0A081A566"/>
<dbReference type="Pfam" id="PF16810">
    <property type="entry name" value="RXLR"/>
    <property type="match status" value="1"/>
</dbReference>
<feature type="chain" id="PRO_5028519137" description="RxLR effector protein" evidence="5">
    <location>
        <begin position="21"/>
        <end position="202"/>
    </location>
</feature>
<evidence type="ECO:0000256" key="2">
    <source>
        <dbReference type="ARBA" id="ARBA00010400"/>
    </source>
</evidence>
<comment type="subcellular location">
    <subcellularLocation>
        <location evidence="1 5">Secreted</location>
    </subcellularLocation>
</comment>
<evidence type="ECO:0000256" key="5">
    <source>
        <dbReference type="RuleBase" id="RU367124"/>
    </source>
</evidence>
<gene>
    <name evidence="6" type="ORF">F444_10123</name>
</gene>
<keyword evidence="3 5" id="KW-0964">Secreted</keyword>
<dbReference type="EMBL" id="ANJA01001833">
    <property type="protein sequence ID" value="ETO74027.1"/>
    <property type="molecule type" value="Genomic_DNA"/>
</dbReference>
<comment type="function">
    <text evidence="5">Effector that suppresses plant defense responses during pathogen infection.</text>
</comment>
<organism evidence="6 7">
    <name type="scientific">Phytophthora nicotianae P1976</name>
    <dbReference type="NCBI Taxonomy" id="1317066"/>
    <lineage>
        <taxon>Eukaryota</taxon>
        <taxon>Sar</taxon>
        <taxon>Stramenopiles</taxon>
        <taxon>Oomycota</taxon>
        <taxon>Peronosporomycetes</taxon>
        <taxon>Peronosporales</taxon>
        <taxon>Peronosporaceae</taxon>
        <taxon>Phytophthora</taxon>
    </lineage>
</organism>
<dbReference type="InterPro" id="IPR031825">
    <property type="entry name" value="RXLR"/>
</dbReference>
<evidence type="ECO:0000313" key="6">
    <source>
        <dbReference type="EMBL" id="ETO74027.1"/>
    </source>
</evidence>
<keyword evidence="4 5" id="KW-0732">Signal</keyword>
<evidence type="ECO:0000313" key="7">
    <source>
        <dbReference type="Proteomes" id="UP000028582"/>
    </source>
</evidence>
<reference evidence="6 7" key="1">
    <citation type="submission" date="2013-11" db="EMBL/GenBank/DDBJ databases">
        <title>The Genome Sequence of Phytophthora parasitica P1976.</title>
        <authorList>
            <consortium name="The Broad Institute Genomics Platform"/>
            <person name="Russ C."/>
            <person name="Tyler B."/>
            <person name="Panabieres F."/>
            <person name="Shan W."/>
            <person name="Tripathy S."/>
            <person name="Grunwald N."/>
            <person name="Machado M."/>
            <person name="Johnson C.S."/>
            <person name="Walker B."/>
            <person name="Young S."/>
            <person name="Zeng Q."/>
            <person name="Gargeya S."/>
            <person name="Fitzgerald M."/>
            <person name="Haas B."/>
            <person name="Abouelleil A."/>
            <person name="Allen A.W."/>
            <person name="Alvarado L."/>
            <person name="Arachchi H.M."/>
            <person name="Berlin A.M."/>
            <person name="Chapman S.B."/>
            <person name="Gainer-Dewar J."/>
            <person name="Goldberg J."/>
            <person name="Griggs A."/>
            <person name="Gujja S."/>
            <person name="Hansen M."/>
            <person name="Howarth C."/>
            <person name="Imamovic A."/>
            <person name="Ireland A."/>
            <person name="Larimer J."/>
            <person name="McCowan C."/>
            <person name="Murphy C."/>
            <person name="Pearson M."/>
            <person name="Poon T.W."/>
            <person name="Priest M."/>
            <person name="Roberts A."/>
            <person name="Saif S."/>
            <person name="Shea T."/>
            <person name="Sisk P."/>
            <person name="Sykes S."/>
            <person name="Wortman J."/>
            <person name="Nusbaum C."/>
            <person name="Birren B."/>
        </authorList>
    </citation>
    <scope>NUCLEOTIDE SEQUENCE [LARGE SCALE GENOMIC DNA]</scope>
    <source>
        <strain evidence="6 7">P1976</strain>
    </source>
</reference>
<name>A0A081A566_PHYNI</name>